<dbReference type="Pfam" id="PF12802">
    <property type="entry name" value="MarR_2"/>
    <property type="match status" value="1"/>
</dbReference>
<dbReference type="EMBL" id="JBEWZI010000007">
    <property type="protein sequence ID" value="MET7014241.1"/>
    <property type="molecule type" value="Genomic_DNA"/>
</dbReference>
<reference evidence="2 3" key="1">
    <citation type="submission" date="2024-07" db="EMBL/GenBank/DDBJ databases">
        <title>Uliginosibacterium flavum JJ3220;KACC:17644.</title>
        <authorList>
            <person name="Kim M.K."/>
        </authorList>
    </citation>
    <scope>NUCLEOTIDE SEQUENCE [LARGE SCALE GENOMIC DNA]</scope>
    <source>
        <strain evidence="2 3">KACC:17644</strain>
    </source>
</reference>
<dbReference type="InterPro" id="IPR036388">
    <property type="entry name" value="WH-like_DNA-bd_sf"/>
</dbReference>
<comment type="caution">
    <text evidence="2">The sequence shown here is derived from an EMBL/GenBank/DDBJ whole genome shotgun (WGS) entry which is preliminary data.</text>
</comment>
<organism evidence="2 3">
    <name type="scientific">Uliginosibacterium flavum</name>
    <dbReference type="NCBI Taxonomy" id="1396831"/>
    <lineage>
        <taxon>Bacteria</taxon>
        <taxon>Pseudomonadati</taxon>
        <taxon>Pseudomonadota</taxon>
        <taxon>Betaproteobacteria</taxon>
        <taxon>Rhodocyclales</taxon>
        <taxon>Zoogloeaceae</taxon>
        <taxon>Uliginosibacterium</taxon>
    </lineage>
</organism>
<gene>
    <name evidence="2" type="ORF">ABXR19_08560</name>
</gene>
<evidence type="ECO:0000313" key="2">
    <source>
        <dbReference type="EMBL" id="MET7014241.1"/>
    </source>
</evidence>
<evidence type="ECO:0000259" key="1">
    <source>
        <dbReference type="Pfam" id="PF12802"/>
    </source>
</evidence>
<evidence type="ECO:0000313" key="3">
    <source>
        <dbReference type="Proteomes" id="UP001549691"/>
    </source>
</evidence>
<dbReference type="Gene3D" id="1.10.10.10">
    <property type="entry name" value="Winged helix-like DNA-binding domain superfamily/Winged helix DNA-binding domain"/>
    <property type="match status" value="1"/>
</dbReference>
<dbReference type="RefSeq" id="WP_354600700.1">
    <property type="nucleotide sequence ID" value="NZ_JBEWZI010000007.1"/>
</dbReference>
<sequence length="573" mass="65606">MRNVVEEIRNELQKKLSNSLWERVKNSFSGRVESLHSELEAFLENYSDENFIRVVGIRCMQRKESGSSASTSQRVASAALNISQEKVGATLTSESKEANEVKRSGESEYADLLLNVFNPADLIGKLKSVLKRAGFRHLFVLIDDFSELPLDPMRAVVDVLLAPLNNLSDEFIKLKIAAYPGRIYLGSIDRTKIDEVYLDLFKLYGSGDITRLEENGVDFTKRLVLQRLTHYCGADPTRFFEKNNEEVFRHLFNACLCNPRILGHTLVYLYESHVSAGKVIGLRAIADASRKFYEEKVESFFQSGRFLQEAFDERSSIFSLKELLESFVHRARELRRHTSSVFTAIEGTPPTSHFHVALEHEPLLATLELNFFLTKYFEMTNREGRKVAIFALNLGLCEKYAIAFGRPTGERVFRLYFVERVFDYSPQILNYLRNNQEIVCCGCGAKFELVDLDKLQFFGMRCPKCQEGHCRVINLSRKYESELKSVRGELLLPRTELGILQTLEASSESMRAGEIAEELDCSHQLVGRRAKHLEERKLVDRELDTDGRRTYALTELARRSYFDPTVSADLKVE</sequence>
<protein>
    <submittedName>
        <fullName evidence="2">Helix-turn-helix domain-containing protein</fullName>
    </submittedName>
</protein>
<keyword evidence="3" id="KW-1185">Reference proteome</keyword>
<dbReference type="SUPFAM" id="SSF46785">
    <property type="entry name" value="Winged helix' DNA-binding domain"/>
    <property type="match status" value="1"/>
</dbReference>
<accession>A0ABV2TJY9</accession>
<feature type="domain" description="HTH marR-type" evidence="1">
    <location>
        <begin position="492"/>
        <end position="549"/>
    </location>
</feature>
<name>A0ABV2TJY9_9RHOO</name>
<dbReference type="Proteomes" id="UP001549691">
    <property type="component" value="Unassembled WGS sequence"/>
</dbReference>
<dbReference type="InterPro" id="IPR036390">
    <property type="entry name" value="WH_DNA-bd_sf"/>
</dbReference>
<dbReference type="InterPro" id="IPR000835">
    <property type="entry name" value="HTH_MarR-typ"/>
</dbReference>
<proteinExistence type="predicted"/>